<dbReference type="PROSITE" id="PS00067">
    <property type="entry name" value="3HCDH"/>
    <property type="match status" value="1"/>
</dbReference>
<comment type="catalytic activity">
    <reaction evidence="5">
        <text>a 4-saturated-(3S)-3-hydroxyacyl-CoA = a (3E)-enoyl-CoA + H2O</text>
        <dbReference type="Rhea" id="RHEA:20724"/>
        <dbReference type="ChEBI" id="CHEBI:15377"/>
        <dbReference type="ChEBI" id="CHEBI:58521"/>
        <dbReference type="ChEBI" id="CHEBI:137480"/>
        <dbReference type="EC" id="4.2.1.17"/>
    </reaction>
</comment>
<comment type="caution">
    <text evidence="11">The sequence shown here is derived from an EMBL/GenBank/DDBJ whole genome shotgun (WGS) entry which is preliminary data.</text>
</comment>
<dbReference type="PANTHER" id="PTHR48075">
    <property type="entry name" value="3-HYDROXYACYL-COA DEHYDROGENASE FAMILY PROTEIN"/>
    <property type="match status" value="1"/>
</dbReference>
<sequence>MSAPPSSRTLMPRLLRFGVVGAGQMGAGIAQVLASSSSASSVLVTDTSTSALTRSVEGIASSLARFVSKGRISADARDAAMHRIATSPSLDDLHLCDVIVEAVPEDESLKRQMFAKLDHIVRPQLETPSGTTPWDFDKNGPILATNTSSVSITRIASATRNASRVVGVHFMNPVPIMKLVEIIPGADTCQAAVEASVQIVNDIGKVPVAADADRPGFIVNRILMPYINEAFFALMEGVSRDPHAIDTAMQLGTNVPMGPLTLADHIGLDTCLSIMRVLHHGLGDDKYRPCPLLVSYVDAQRLGKKAGRGVFEYK</sequence>
<evidence type="ECO:0000259" key="9">
    <source>
        <dbReference type="Pfam" id="PF00725"/>
    </source>
</evidence>
<dbReference type="SUPFAM" id="SSF48179">
    <property type="entry name" value="6-phosphogluconate dehydrogenase C-terminal domain-like"/>
    <property type="match status" value="1"/>
</dbReference>
<name>A0A830I256_9CHLO</name>
<protein>
    <recommendedName>
        <fullName evidence="13">3-hydroxybutyryl-CoA dehydrogenase</fullName>
    </recommendedName>
</protein>
<evidence type="ECO:0000313" key="12">
    <source>
        <dbReference type="Proteomes" id="UP000660262"/>
    </source>
</evidence>
<feature type="binding site" evidence="7">
    <location>
        <position position="172"/>
    </location>
    <ligand>
        <name>NAD(+)</name>
        <dbReference type="ChEBI" id="CHEBI:57540"/>
    </ligand>
</feature>
<evidence type="ECO:0000256" key="7">
    <source>
        <dbReference type="PIRSR" id="PIRSR000105-2"/>
    </source>
</evidence>
<dbReference type="InterPro" id="IPR006176">
    <property type="entry name" value="3-OHacyl-CoA_DH_NAD-bd"/>
</dbReference>
<evidence type="ECO:0000256" key="4">
    <source>
        <dbReference type="ARBA" id="ARBA00023709"/>
    </source>
</evidence>
<evidence type="ECO:0000256" key="1">
    <source>
        <dbReference type="ARBA" id="ARBA00007005"/>
    </source>
</evidence>
<dbReference type="Proteomes" id="UP000660262">
    <property type="component" value="Unassembled WGS sequence"/>
</dbReference>
<feature type="binding site" evidence="8">
    <location>
        <position position="69"/>
    </location>
    <ligand>
        <name>CoA</name>
        <dbReference type="ChEBI" id="CHEBI:57287"/>
    </ligand>
</feature>
<feature type="binding site" evidence="7">
    <location>
        <position position="305"/>
    </location>
    <ligand>
        <name>NAD(+)</name>
        <dbReference type="ChEBI" id="CHEBI:57540"/>
    </ligand>
</feature>
<dbReference type="PANTHER" id="PTHR48075:SF5">
    <property type="entry name" value="3-HYDROXYBUTYRYL-COA DEHYDROGENASE"/>
    <property type="match status" value="1"/>
</dbReference>
<dbReference type="InterPro" id="IPR006108">
    <property type="entry name" value="3HC_DH_C"/>
</dbReference>
<feature type="binding site" evidence="7">
    <location>
        <position position="105"/>
    </location>
    <ligand>
        <name>NAD(+)</name>
        <dbReference type="ChEBI" id="CHEBI:57540"/>
    </ligand>
</feature>
<feature type="domain" description="3-hydroxyacyl-CoA dehydrogenase NAD binding" evidence="10">
    <location>
        <begin position="18"/>
        <end position="124"/>
    </location>
</feature>
<dbReference type="GO" id="GO:0006631">
    <property type="term" value="P:fatty acid metabolic process"/>
    <property type="evidence" value="ECO:0007669"/>
    <property type="project" value="InterPro"/>
</dbReference>
<dbReference type="OrthoDB" id="5958943at2759"/>
<accession>A0A830I256</accession>
<gene>
    <name evidence="11" type="ORF">PPROV_000987900</name>
</gene>
<evidence type="ECO:0000256" key="6">
    <source>
        <dbReference type="PIRSR" id="PIRSR000105-1"/>
    </source>
</evidence>
<evidence type="ECO:0008006" key="13">
    <source>
        <dbReference type="Google" id="ProtNLM"/>
    </source>
</evidence>
<dbReference type="Gene3D" id="3.40.50.720">
    <property type="entry name" value="NAD(P)-binding Rossmann-like Domain"/>
    <property type="match status" value="1"/>
</dbReference>
<dbReference type="AlphaFoldDB" id="A0A830I256"/>
<keyword evidence="7" id="KW-0520">NAD</keyword>
<evidence type="ECO:0000256" key="2">
    <source>
        <dbReference type="ARBA" id="ARBA00009463"/>
    </source>
</evidence>
<comment type="similarity">
    <text evidence="2">Belongs to the 3-hydroxyacyl-CoA dehydrogenase family.</text>
</comment>
<dbReference type="GO" id="GO:0016616">
    <property type="term" value="F:oxidoreductase activity, acting on the CH-OH group of donors, NAD or NADP as acceptor"/>
    <property type="evidence" value="ECO:0007669"/>
    <property type="project" value="InterPro"/>
</dbReference>
<evidence type="ECO:0000313" key="11">
    <source>
        <dbReference type="EMBL" id="GHP11149.1"/>
    </source>
</evidence>
<evidence type="ECO:0000256" key="8">
    <source>
        <dbReference type="PIRSR" id="PIRSR000105-3"/>
    </source>
</evidence>
<feature type="binding site" evidence="7">
    <location>
        <position position="46"/>
    </location>
    <ligand>
        <name>NAD(+)</name>
        <dbReference type="ChEBI" id="CHEBI:57540"/>
    </ligand>
</feature>
<feature type="domain" description="3-hydroxyacyl-CoA dehydrogenase NAD binding" evidence="10">
    <location>
        <begin position="140"/>
        <end position="210"/>
    </location>
</feature>
<reference evidence="11" key="1">
    <citation type="submission" date="2020-10" db="EMBL/GenBank/DDBJ databases">
        <title>Unveiling of a novel bifunctional photoreceptor, Dualchrome1, isolated from a cosmopolitan green alga.</title>
        <authorList>
            <person name="Suzuki S."/>
            <person name="Kawachi M."/>
        </authorList>
    </citation>
    <scope>NUCLEOTIDE SEQUENCE</scope>
    <source>
        <strain evidence="11">NIES 2893</strain>
    </source>
</reference>
<dbReference type="InterPro" id="IPR013328">
    <property type="entry name" value="6PGD_dom2"/>
</dbReference>
<feature type="domain" description="3-hydroxyacyl-CoA dehydrogenase C-terminal" evidence="9">
    <location>
        <begin position="216"/>
        <end position="313"/>
    </location>
</feature>
<feature type="binding site" evidence="7">
    <location>
        <begin position="21"/>
        <end position="26"/>
    </location>
    <ligand>
        <name>NAD(+)</name>
        <dbReference type="ChEBI" id="CHEBI:57540"/>
    </ligand>
</feature>
<dbReference type="InterPro" id="IPR006180">
    <property type="entry name" value="3-OHacyl-CoA_DH_CS"/>
</dbReference>
<dbReference type="PIRSF" id="PIRSF000105">
    <property type="entry name" value="HCDH"/>
    <property type="match status" value="1"/>
</dbReference>
<evidence type="ECO:0000256" key="3">
    <source>
        <dbReference type="ARBA" id="ARBA00023002"/>
    </source>
</evidence>
<dbReference type="InterPro" id="IPR036291">
    <property type="entry name" value="NAD(P)-bd_dom_sf"/>
</dbReference>
<organism evidence="11 12">
    <name type="scientific">Pycnococcus provasolii</name>
    <dbReference type="NCBI Taxonomy" id="41880"/>
    <lineage>
        <taxon>Eukaryota</taxon>
        <taxon>Viridiplantae</taxon>
        <taxon>Chlorophyta</taxon>
        <taxon>Pseudoscourfieldiophyceae</taxon>
        <taxon>Pseudoscourfieldiales</taxon>
        <taxon>Pycnococcaceae</taxon>
        <taxon>Pycnococcus</taxon>
    </lineage>
</organism>
<dbReference type="Pfam" id="PF00725">
    <property type="entry name" value="3HCDH"/>
    <property type="match status" value="1"/>
</dbReference>
<evidence type="ECO:0000259" key="10">
    <source>
        <dbReference type="Pfam" id="PF02737"/>
    </source>
</evidence>
<evidence type="ECO:0000256" key="5">
    <source>
        <dbReference type="ARBA" id="ARBA00023717"/>
    </source>
</evidence>
<dbReference type="Pfam" id="PF02737">
    <property type="entry name" value="3HCDH_N"/>
    <property type="match status" value="2"/>
</dbReference>
<feature type="binding site" evidence="8">
    <location>
        <position position="62"/>
    </location>
    <ligand>
        <name>CoA</name>
        <dbReference type="ChEBI" id="CHEBI:57287"/>
    </ligand>
</feature>
<dbReference type="Gene3D" id="1.10.1040.10">
    <property type="entry name" value="N-(1-d-carboxylethyl)-l-norvaline Dehydrogenase, domain 2"/>
    <property type="match status" value="1"/>
</dbReference>
<dbReference type="InterPro" id="IPR008927">
    <property type="entry name" value="6-PGluconate_DH-like_C_sf"/>
</dbReference>
<feature type="binding site" evidence="7">
    <location>
        <position position="110"/>
    </location>
    <ligand>
        <name>NAD(+)</name>
        <dbReference type="ChEBI" id="CHEBI:57540"/>
    </ligand>
</feature>
<feature type="binding site" evidence="8">
    <location>
        <position position="148"/>
    </location>
    <ligand>
        <name>CoA</name>
        <dbReference type="ChEBI" id="CHEBI:57287"/>
    </ligand>
</feature>
<comment type="similarity">
    <text evidence="1">In the central section; belongs to the 3-hydroxyacyl-CoA dehydrogenase family.</text>
</comment>
<dbReference type="GO" id="GO:0070403">
    <property type="term" value="F:NAD+ binding"/>
    <property type="evidence" value="ECO:0007669"/>
    <property type="project" value="InterPro"/>
</dbReference>
<dbReference type="InterPro" id="IPR022694">
    <property type="entry name" value="3-OHacyl-CoA_DH"/>
</dbReference>
<comment type="catalytic activity">
    <reaction evidence="4">
        <text>a (3S)-3-hydroxyacyl-CoA = a (2E)-enoyl-CoA + H2O</text>
        <dbReference type="Rhea" id="RHEA:16105"/>
        <dbReference type="ChEBI" id="CHEBI:15377"/>
        <dbReference type="ChEBI" id="CHEBI:57318"/>
        <dbReference type="ChEBI" id="CHEBI:58856"/>
        <dbReference type="EC" id="4.2.1.17"/>
    </reaction>
</comment>
<proteinExistence type="inferred from homology"/>
<keyword evidence="3" id="KW-0560">Oxidoreductase</keyword>
<feature type="binding site" evidence="7">
    <location>
        <position position="148"/>
    </location>
    <ligand>
        <name>NAD(+)</name>
        <dbReference type="ChEBI" id="CHEBI:57540"/>
    </ligand>
</feature>
<keyword evidence="12" id="KW-1185">Reference proteome</keyword>
<dbReference type="SUPFAM" id="SSF51735">
    <property type="entry name" value="NAD(P)-binding Rossmann-fold domains"/>
    <property type="match status" value="1"/>
</dbReference>
<dbReference type="EMBL" id="BNJQ01000033">
    <property type="protein sequence ID" value="GHP11149.1"/>
    <property type="molecule type" value="Genomic_DNA"/>
</dbReference>
<feature type="site" description="Important for catalytic activity" evidence="6">
    <location>
        <position position="169"/>
    </location>
</feature>
<dbReference type="GO" id="GO:0004300">
    <property type="term" value="F:enoyl-CoA hydratase activity"/>
    <property type="evidence" value="ECO:0007669"/>
    <property type="project" value="UniProtKB-EC"/>
</dbReference>